<protein>
    <submittedName>
        <fullName evidence="3">Glycosyltransferase, group 1 family protein</fullName>
    </submittedName>
</protein>
<feature type="domain" description="Glycosyltransferase subfamily 4-like N-terminal" evidence="2">
    <location>
        <begin position="18"/>
        <end position="216"/>
    </location>
</feature>
<dbReference type="Pfam" id="PF00534">
    <property type="entry name" value="Glycos_transf_1"/>
    <property type="match status" value="1"/>
</dbReference>
<dbReference type="Gene3D" id="3.40.50.2000">
    <property type="entry name" value="Glycogen Phosphorylase B"/>
    <property type="match status" value="2"/>
</dbReference>
<dbReference type="InterPro" id="IPR001296">
    <property type="entry name" value="Glyco_trans_1"/>
</dbReference>
<feature type="domain" description="Glycosyl transferase family 1" evidence="1">
    <location>
        <begin position="230"/>
        <end position="365"/>
    </location>
</feature>
<dbReference type="InterPro" id="IPR028098">
    <property type="entry name" value="Glyco_trans_4-like_N"/>
</dbReference>
<comment type="caution">
    <text evidence="3">The sequence shown here is derived from an EMBL/GenBank/DDBJ whole genome shotgun (WGS) entry which is preliminary data.</text>
</comment>
<dbReference type="PATRIC" id="fig|329854.7.peg.5416"/>
<dbReference type="AlphaFoldDB" id="A0A139KN00"/>
<organism evidence="3">
    <name type="scientific">Bacteroides intestinalis</name>
    <dbReference type="NCBI Taxonomy" id="329854"/>
    <lineage>
        <taxon>Bacteria</taxon>
        <taxon>Pseudomonadati</taxon>
        <taxon>Bacteroidota</taxon>
        <taxon>Bacteroidia</taxon>
        <taxon>Bacteroidales</taxon>
        <taxon>Bacteroidaceae</taxon>
        <taxon>Bacteroides</taxon>
    </lineage>
</organism>
<reference evidence="3 4" key="1">
    <citation type="submission" date="2016-02" db="EMBL/GenBank/DDBJ databases">
        <authorList>
            <person name="Wen L."/>
            <person name="He K."/>
            <person name="Yang H."/>
        </authorList>
    </citation>
    <scope>NUCLEOTIDE SEQUENCE [LARGE SCALE GENOMIC DNA]</scope>
    <source>
        <strain evidence="3 4">KLE1704</strain>
    </source>
</reference>
<dbReference type="PANTHER" id="PTHR45947:SF13">
    <property type="entry name" value="TRANSFERASE"/>
    <property type="match status" value="1"/>
</dbReference>
<dbReference type="Proteomes" id="UP000070319">
    <property type="component" value="Unassembled WGS sequence"/>
</dbReference>
<dbReference type="Pfam" id="PF13439">
    <property type="entry name" value="Glyco_transf_4"/>
    <property type="match status" value="1"/>
</dbReference>
<dbReference type="PANTHER" id="PTHR45947">
    <property type="entry name" value="SULFOQUINOVOSYL TRANSFERASE SQD2"/>
    <property type="match status" value="1"/>
</dbReference>
<name>A0A139KN00_9BACE</name>
<accession>A0A139KN00</accession>
<evidence type="ECO:0000313" key="4">
    <source>
        <dbReference type="Proteomes" id="UP000070319"/>
    </source>
</evidence>
<sequence length="398" mass="45327">MKVLLVNKFLYPRGGDCIYTLNLGRLLRKAGHCVQFYAMAYPENLQDENEACFAEEVSFSSISLSGKIKAARRILWGTGVRSGFEKILDSFQPDIVHLNNIHSYLSPVVARLAHQRGIKVVWTLHDYKLLCPSYNCLCRGEICEMCFTCKTNVLFRKCMKNNVQASVLAMTEAMRWNREKLSGWTDTFICPSHFLAKKMKEGGYAEDKLQVIPNFIGEEQSKYILDITDNERENAYAYIGRLSKEKGVEGLLEAAARLPYKLYVVGSGPAEKELMKKYAADTIIFLGHQTTKGVMEILKKVSFTVLPSIWYENNPLGIIESLCCGTPVLGRNIGGIPELLETENCNQLFRKDEELTERIVEMFSMSAATDRNMLSTSSLQRFSGEQYYQMWLRVVERK</sequence>
<dbReference type="InterPro" id="IPR050194">
    <property type="entry name" value="Glycosyltransferase_grp1"/>
</dbReference>
<keyword evidence="3" id="KW-0808">Transferase</keyword>
<dbReference type="GO" id="GO:0016757">
    <property type="term" value="F:glycosyltransferase activity"/>
    <property type="evidence" value="ECO:0007669"/>
    <property type="project" value="InterPro"/>
</dbReference>
<dbReference type="SUPFAM" id="SSF53756">
    <property type="entry name" value="UDP-Glycosyltransferase/glycogen phosphorylase"/>
    <property type="match status" value="1"/>
</dbReference>
<evidence type="ECO:0000313" key="3">
    <source>
        <dbReference type="EMBL" id="KXT40568.1"/>
    </source>
</evidence>
<evidence type="ECO:0000259" key="2">
    <source>
        <dbReference type="Pfam" id="PF13439"/>
    </source>
</evidence>
<gene>
    <name evidence="3" type="ORF">HMPREF2531_05344</name>
</gene>
<proteinExistence type="predicted"/>
<evidence type="ECO:0000259" key="1">
    <source>
        <dbReference type="Pfam" id="PF00534"/>
    </source>
</evidence>
<dbReference type="EMBL" id="LTDF01000178">
    <property type="protein sequence ID" value="KXT40568.1"/>
    <property type="molecule type" value="Genomic_DNA"/>
</dbReference>
<dbReference type="RefSeq" id="WP_061438366.1">
    <property type="nucleotide sequence ID" value="NZ_KQ968742.1"/>
</dbReference>